<gene>
    <name evidence="2" type="ORF">FCALED_LOCUS8290</name>
</gene>
<dbReference type="EMBL" id="CAJVPQ010002379">
    <property type="protein sequence ID" value="CAG8594921.1"/>
    <property type="molecule type" value="Genomic_DNA"/>
</dbReference>
<evidence type="ECO:0000313" key="3">
    <source>
        <dbReference type="Proteomes" id="UP000789570"/>
    </source>
</evidence>
<evidence type="ECO:0000313" key="2">
    <source>
        <dbReference type="EMBL" id="CAG8594921.1"/>
    </source>
</evidence>
<dbReference type="OrthoDB" id="2491524at2759"/>
<keyword evidence="3" id="KW-1185">Reference proteome</keyword>
<comment type="caution">
    <text evidence="2">The sequence shown here is derived from an EMBL/GenBank/DDBJ whole genome shotgun (WGS) entry which is preliminary data.</text>
</comment>
<dbReference type="AlphaFoldDB" id="A0A9N9CBW3"/>
<organism evidence="2 3">
    <name type="scientific">Funneliformis caledonium</name>
    <dbReference type="NCBI Taxonomy" id="1117310"/>
    <lineage>
        <taxon>Eukaryota</taxon>
        <taxon>Fungi</taxon>
        <taxon>Fungi incertae sedis</taxon>
        <taxon>Mucoromycota</taxon>
        <taxon>Glomeromycotina</taxon>
        <taxon>Glomeromycetes</taxon>
        <taxon>Glomerales</taxon>
        <taxon>Glomeraceae</taxon>
        <taxon>Funneliformis</taxon>
    </lineage>
</organism>
<evidence type="ECO:0000256" key="1">
    <source>
        <dbReference type="SAM" id="MobiDB-lite"/>
    </source>
</evidence>
<sequence>MSTAPVRKLDVTDDKFLGHSVLRTYVTNTFPKNISYLQFLNENKEKIKIFPPYAKTWEGMQSSWSKRFLREINDLGKDVIEKISIKNTLDGDSLRLIEEKSDYPQTPGHQIFPPEHNRSEYYEEDGVQTPEDFSVDDINDYPQTPEHQIFPPEHNRSEYYEEDSVQAPELFSSDASLESNKSSEKSGQDLPEINDEILEYKNTFFKTSTTELRKALNTLHPRLRASFNPQVDFVYNHIRTTVADW</sequence>
<feature type="region of interest" description="Disordered" evidence="1">
    <location>
        <begin position="130"/>
        <end position="152"/>
    </location>
</feature>
<protein>
    <submittedName>
        <fullName evidence="2">10979_t:CDS:1</fullName>
    </submittedName>
</protein>
<reference evidence="2" key="1">
    <citation type="submission" date="2021-06" db="EMBL/GenBank/DDBJ databases">
        <authorList>
            <person name="Kallberg Y."/>
            <person name="Tangrot J."/>
            <person name="Rosling A."/>
        </authorList>
    </citation>
    <scope>NUCLEOTIDE SEQUENCE</scope>
    <source>
        <strain evidence="2">UK204</strain>
    </source>
</reference>
<accession>A0A9N9CBW3</accession>
<name>A0A9N9CBW3_9GLOM</name>
<proteinExistence type="predicted"/>
<dbReference type="Proteomes" id="UP000789570">
    <property type="component" value="Unassembled WGS sequence"/>
</dbReference>